<feature type="compositionally biased region" description="Polar residues" evidence="1">
    <location>
        <begin position="17"/>
        <end position="26"/>
    </location>
</feature>
<gene>
    <name evidence="2" type="ORF">KC01_LOCUS41961</name>
</gene>
<proteinExistence type="predicted"/>
<accession>A0AAV2MS92</accession>
<feature type="region of interest" description="Disordered" evidence="1">
    <location>
        <begin position="1"/>
        <end position="26"/>
    </location>
</feature>
<evidence type="ECO:0000256" key="1">
    <source>
        <dbReference type="SAM" id="MobiDB-lite"/>
    </source>
</evidence>
<evidence type="ECO:0000313" key="3">
    <source>
        <dbReference type="Proteomes" id="UP001497482"/>
    </source>
</evidence>
<evidence type="ECO:0000313" key="2">
    <source>
        <dbReference type="EMBL" id="CAL1616142.1"/>
    </source>
</evidence>
<protein>
    <submittedName>
        <fullName evidence="2">Uncharacterized protein</fullName>
    </submittedName>
</protein>
<keyword evidence="3" id="KW-1185">Reference proteome</keyword>
<sequence length="96" mass="10567">MPQGVVTSRRGDRSMPTMETSSSHCTASCKAHANRQRWLHPPTVSSASWLHITREPCRSTQGLTEDGEVVRTSVVCGRQAELFVDACQPTFAHNSL</sequence>
<dbReference type="AlphaFoldDB" id="A0AAV2MS92"/>
<dbReference type="EMBL" id="OZ035831">
    <property type="protein sequence ID" value="CAL1616142.1"/>
    <property type="molecule type" value="Genomic_DNA"/>
</dbReference>
<organism evidence="2 3">
    <name type="scientific">Knipowitschia caucasica</name>
    <name type="common">Caucasian dwarf goby</name>
    <name type="synonym">Pomatoschistus caucasicus</name>
    <dbReference type="NCBI Taxonomy" id="637954"/>
    <lineage>
        <taxon>Eukaryota</taxon>
        <taxon>Metazoa</taxon>
        <taxon>Chordata</taxon>
        <taxon>Craniata</taxon>
        <taxon>Vertebrata</taxon>
        <taxon>Euteleostomi</taxon>
        <taxon>Actinopterygii</taxon>
        <taxon>Neopterygii</taxon>
        <taxon>Teleostei</taxon>
        <taxon>Neoteleostei</taxon>
        <taxon>Acanthomorphata</taxon>
        <taxon>Gobiaria</taxon>
        <taxon>Gobiiformes</taxon>
        <taxon>Gobioidei</taxon>
        <taxon>Gobiidae</taxon>
        <taxon>Gobiinae</taxon>
        <taxon>Knipowitschia</taxon>
    </lineage>
</organism>
<name>A0AAV2MS92_KNICA</name>
<reference evidence="2 3" key="1">
    <citation type="submission" date="2024-04" db="EMBL/GenBank/DDBJ databases">
        <authorList>
            <person name="Waldvogel A.-M."/>
            <person name="Schoenle A."/>
        </authorList>
    </citation>
    <scope>NUCLEOTIDE SEQUENCE [LARGE SCALE GENOMIC DNA]</scope>
</reference>
<dbReference type="Proteomes" id="UP001497482">
    <property type="component" value="Chromosome 9"/>
</dbReference>